<name>A0A1N5TL98_9ARCH</name>
<keyword evidence="1" id="KW-1133">Transmembrane helix</keyword>
<organism evidence="2 3">
    <name type="scientific">Cuniculiplasma divulgatum</name>
    <dbReference type="NCBI Taxonomy" id="1673428"/>
    <lineage>
        <taxon>Archaea</taxon>
        <taxon>Methanobacteriati</taxon>
        <taxon>Thermoplasmatota</taxon>
        <taxon>Thermoplasmata</taxon>
        <taxon>Thermoplasmatales</taxon>
        <taxon>Cuniculiplasmataceae</taxon>
        <taxon>Cuniculiplasma</taxon>
    </lineage>
</organism>
<keyword evidence="1" id="KW-0472">Membrane</keyword>
<dbReference type="GeneID" id="41587895"/>
<dbReference type="EMBL" id="LT671858">
    <property type="protein sequence ID" value="SIM48818.1"/>
    <property type="molecule type" value="Genomic_DNA"/>
</dbReference>
<evidence type="ECO:0000313" key="2">
    <source>
        <dbReference type="EMBL" id="SIM48818.1"/>
    </source>
</evidence>
<protein>
    <submittedName>
        <fullName evidence="2">Multipass membrane protein</fullName>
    </submittedName>
</protein>
<dbReference type="Proteomes" id="UP000195607">
    <property type="component" value="Chromosome I"/>
</dbReference>
<feature type="transmembrane region" description="Helical" evidence="1">
    <location>
        <begin position="209"/>
        <end position="228"/>
    </location>
</feature>
<sequence length="316" mass="34802">MNYTFYLVFAIFSAFMALFLSEAMGAFQMLFNWEKSNSKVISYITPVWEITGTFAAFFVVAADFAFPKIIIPLASIYAGEIMVFLIFFVARNATFVVGEFVSSRGYMTRKNMFKAYSIVTLFIGFVALLVVGGIIGSDGVSIASMSFSPVAWFLNPSSYILILSAVFLIAGLSYVFYDTGNRSKSAIFSLLGIVFGGIAFYLLNSAVFSVLIIIPVVIIVIPVILSYIRKITPILKNKAFLVSWVALDVFTLNFLVYPTAFKGAINVQSVTTSGPMDTAFFIITAFGLVLLLALFAVYGKAVKNSRNMKKMENITE</sequence>
<feature type="transmembrane region" description="Helical" evidence="1">
    <location>
        <begin position="113"/>
        <end position="136"/>
    </location>
</feature>
<evidence type="ECO:0000256" key="1">
    <source>
        <dbReference type="SAM" id="Phobius"/>
    </source>
</evidence>
<feature type="transmembrane region" description="Helical" evidence="1">
    <location>
        <begin position="156"/>
        <end position="177"/>
    </location>
</feature>
<feature type="transmembrane region" description="Helical" evidence="1">
    <location>
        <begin position="6"/>
        <end position="31"/>
    </location>
</feature>
<proteinExistence type="predicted"/>
<accession>A0A1N5TL98</accession>
<feature type="transmembrane region" description="Helical" evidence="1">
    <location>
        <begin position="280"/>
        <end position="301"/>
    </location>
</feature>
<reference evidence="2 3" key="1">
    <citation type="submission" date="2016-04" db="EMBL/GenBank/DDBJ databases">
        <authorList>
            <person name="Evans L.H."/>
            <person name="Alamgir A."/>
            <person name="Owens N."/>
            <person name="Weber N.D."/>
            <person name="Virtaneva K."/>
            <person name="Barbian K."/>
            <person name="Babar A."/>
            <person name="Rosenke K."/>
        </authorList>
    </citation>
    <scope>NUCLEOTIDE SEQUENCE [LARGE SCALE GENOMIC DNA]</scope>
    <source>
        <strain evidence="3">S5(T) (JCM 30642 \VKM B-2941)</strain>
    </source>
</reference>
<keyword evidence="1" id="KW-0812">Transmembrane</keyword>
<feature type="transmembrane region" description="Helical" evidence="1">
    <location>
        <begin position="186"/>
        <end position="203"/>
    </location>
</feature>
<feature type="transmembrane region" description="Helical" evidence="1">
    <location>
        <begin position="240"/>
        <end position="260"/>
    </location>
</feature>
<dbReference type="AlphaFoldDB" id="A0A1N5TL98"/>
<dbReference type="RefSeq" id="WP_021789855.1">
    <property type="nucleotide sequence ID" value="NZ_LT671858.1"/>
</dbReference>
<evidence type="ECO:0000313" key="3">
    <source>
        <dbReference type="Proteomes" id="UP000195607"/>
    </source>
</evidence>
<feature type="transmembrane region" description="Helical" evidence="1">
    <location>
        <begin position="43"/>
        <end position="61"/>
    </location>
</feature>
<gene>
    <name evidence="2" type="ORF">CSP5_0603</name>
</gene>